<name>A0A0W0EB09_CANGB</name>
<dbReference type="Proteomes" id="UP000054886">
    <property type="component" value="Unassembled WGS sequence"/>
</dbReference>
<dbReference type="Pfam" id="PF00320">
    <property type="entry name" value="GATA"/>
    <property type="match status" value="1"/>
</dbReference>
<evidence type="ECO:0000256" key="3">
    <source>
        <dbReference type="ARBA" id="ARBA00022771"/>
    </source>
</evidence>
<dbReference type="InterPro" id="IPR013088">
    <property type="entry name" value="Znf_NHR/GATA"/>
</dbReference>
<comment type="caution">
    <text evidence="7">The sequence shown here is derived from an EMBL/GenBank/DDBJ whole genome shotgun (WGS) entry which is preliminary data.</text>
</comment>
<evidence type="ECO:0000256" key="6">
    <source>
        <dbReference type="SAM" id="MobiDB-lite"/>
    </source>
</evidence>
<dbReference type="EMBL" id="LLZZ01000107">
    <property type="protein sequence ID" value="KTB07575.1"/>
    <property type="molecule type" value="Genomic_DNA"/>
</dbReference>
<feature type="region of interest" description="Disordered" evidence="6">
    <location>
        <begin position="316"/>
        <end position="374"/>
    </location>
</feature>
<feature type="region of interest" description="Disordered" evidence="6">
    <location>
        <begin position="170"/>
        <end position="295"/>
    </location>
</feature>
<dbReference type="PANTHER" id="PTHR10071">
    <property type="entry name" value="TRANSCRIPTION FACTOR GATA FAMILY MEMBER"/>
    <property type="match status" value="1"/>
</dbReference>
<dbReference type="GO" id="GO:0000981">
    <property type="term" value="F:DNA-binding transcription factor activity, RNA polymerase II-specific"/>
    <property type="evidence" value="ECO:0007669"/>
    <property type="project" value="TreeGrafter"/>
</dbReference>
<dbReference type="Gene3D" id="3.30.50.10">
    <property type="entry name" value="Erythroid Transcription Factor GATA-1, subunit A"/>
    <property type="match status" value="1"/>
</dbReference>
<protein>
    <submittedName>
        <fullName evidence="7">Protein GZF3</fullName>
    </submittedName>
</protein>
<dbReference type="VEuPathDB" id="FungiDB:GVI51_G04213"/>
<evidence type="ECO:0000313" key="8">
    <source>
        <dbReference type="Proteomes" id="UP000054886"/>
    </source>
</evidence>
<feature type="compositionally biased region" description="Basic and acidic residues" evidence="6">
    <location>
        <begin position="50"/>
        <end position="59"/>
    </location>
</feature>
<dbReference type="PRINTS" id="PR00619">
    <property type="entry name" value="GATAZNFINGER"/>
</dbReference>
<accession>A0A0W0EB09</accession>
<feature type="compositionally biased region" description="Polar residues" evidence="6">
    <location>
        <begin position="270"/>
        <end position="282"/>
    </location>
</feature>
<dbReference type="VEuPathDB" id="FungiDB:CAGL0G04389g"/>
<dbReference type="PROSITE" id="PS00344">
    <property type="entry name" value="GATA_ZN_FINGER_1"/>
    <property type="match status" value="1"/>
</dbReference>
<keyword evidence="3" id="KW-0863">Zinc-finger</keyword>
<feature type="compositionally biased region" description="Basic and acidic residues" evidence="6">
    <location>
        <begin position="170"/>
        <end position="193"/>
    </location>
</feature>
<keyword evidence="2" id="KW-0479">Metal-binding</keyword>
<dbReference type="SMART" id="SM00401">
    <property type="entry name" value="ZnF_GATA"/>
    <property type="match status" value="1"/>
</dbReference>
<dbReference type="FunFam" id="3.30.50.10:FF:000007">
    <property type="entry name" value="Nitrogen regulatory AreA, N-terminal"/>
    <property type="match status" value="1"/>
</dbReference>
<evidence type="ECO:0000313" key="7">
    <source>
        <dbReference type="EMBL" id="KTB07575.1"/>
    </source>
</evidence>
<dbReference type="GO" id="GO:0008270">
    <property type="term" value="F:zinc ion binding"/>
    <property type="evidence" value="ECO:0007669"/>
    <property type="project" value="UniProtKB-KW"/>
</dbReference>
<dbReference type="OrthoDB" id="515401at2759"/>
<dbReference type="AlphaFoldDB" id="A0A0W0EB09"/>
<dbReference type="VEuPathDB" id="FungiDB:GWK60_G04191"/>
<feature type="compositionally biased region" description="Polar residues" evidence="6">
    <location>
        <begin position="33"/>
        <end position="48"/>
    </location>
</feature>
<evidence type="ECO:0000256" key="2">
    <source>
        <dbReference type="ARBA" id="ARBA00022723"/>
    </source>
</evidence>
<sequence length="462" mass="51357">MAEHSEDMSGKSPRREAQDYKKGDVVDSEHKQSISTESSTASKDTSVVKSKVEQKVDSKKEKVVAQGDTAGIVSEFGNSAPVCKNCMTSTTPLWRRDEQGSVLCNACGLFLKLHGKPRPISLKTDVIKSRNRKNVQTSPTGAPAELVHDRYKHSFTNFIPTSYEAYKEKKGHMLDKRRHPPSDLRHSITEHGRPYVGESAEADLIRKHKKAKIKSERAVSESSIDSYNSQSKDSAQIKSGENTPLSPQSHSPSGTPLPRLSAVLGDFGSDSRTTAASNSNIGSMHAKSSEDDKNGNIASLEQSMVEKRKTSIPQVVNSNQSYGGLPTALRGAPIRDSRSTGSNIKEKMSQPQPLDTSHLSHIPPNPHLLMKGKVPSSENLPIRRGSMIDTQKQRNSVDIIDPSNADDEHKIPVSVQLHNEEEVIRLRTRINELELVTDLYKRHIYELDERCKKLEKELRRYK</sequence>
<dbReference type="SUPFAM" id="SSF57716">
    <property type="entry name" value="Glucocorticoid receptor-like (DNA-binding domain)"/>
    <property type="match status" value="1"/>
</dbReference>
<dbReference type="InterPro" id="IPR039355">
    <property type="entry name" value="Transcription_factor_GATA"/>
</dbReference>
<feature type="compositionally biased region" description="Basic and acidic residues" evidence="6">
    <location>
        <begin position="1"/>
        <end position="32"/>
    </location>
</feature>
<dbReference type="GO" id="GO:0000978">
    <property type="term" value="F:RNA polymerase II cis-regulatory region sequence-specific DNA binding"/>
    <property type="evidence" value="ECO:0007669"/>
    <property type="project" value="TreeGrafter"/>
</dbReference>
<dbReference type="PROSITE" id="PS50114">
    <property type="entry name" value="GATA_ZN_FINGER_2"/>
    <property type="match status" value="1"/>
</dbReference>
<dbReference type="PANTHER" id="PTHR10071:SF281">
    <property type="entry name" value="BOX A-BINDING FACTOR-RELATED"/>
    <property type="match status" value="1"/>
</dbReference>
<dbReference type="CDD" id="cd00202">
    <property type="entry name" value="ZnF_GATA"/>
    <property type="match status" value="1"/>
</dbReference>
<dbReference type="GO" id="GO:0000122">
    <property type="term" value="P:negative regulation of transcription by RNA polymerase II"/>
    <property type="evidence" value="ECO:0007669"/>
    <property type="project" value="TreeGrafter"/>
</dbReference>
<organism evidence="7 8">
    <name type="scientific">Candida glabrata</name>
    <name type="common">Yeast</name>
    <name type="synonym">Torulopsis glabrata</name>
    <dbReference type="NCBI Taxonomy" id="5478"/>
    <lineage>
        <taxon>Eukaryota</taxon>
        <taxon>Fungi</taxon>
        <taxon>Dikarya</taxon>
        <taxon>Ascomycota</taxon>
        <taxon>Saccharomycotina</taxon>
        <taxon>Saccharomycetes</taxon>
        <taxon>Saccharomycetales</taxon>
        <taxon>Saccharomycetaceae</taxon>
        <taxon>Nakaseomyces</taxon>
    </lineage>
</organism>
<reference evidence="7 8" key="1">
    <citation type="submission" date="2015-10" db="EMBL/GenBank/DDBJ databases">
        <title>Draft genomes sequences of Candida glabrata isolates 1A, 1B, 2A, 2B, 3A and 3B.</title>
        <authorList>
            <person name="Haavelsrud O.E."/>
            <person name="Gaustad P."/>
        </authorList>
    </citation>
    <scope>NUCLEOTIDE SEQUENCE [LARGE SCALE GENOMIC DNA]</scope>
    <source>
        <strain evidence="7">910700640</strain>
    </source>
</reference>
<proteinExistence type="predicted"/>
<gene>
    <name evidence="7" type="ORF">AO440_001663</name>
</gene>
<keyword evidence="4" id="KW-0862">Zinc</keyword>
<feature type="region of interest" description="Disordered" evidence="6">
    <location>
        <begin position="1"/>
        <end position="59"/>
    </location>
</feature>
<evidence type="ECO:0000256" key="1">
    <source>
        <dbReference type="ARBA" id="ARBA00004123"/>
    </source>
</evidence>
<comment type="subcellular location">
    <subcellularLocation>
        <location evidence="1">Nucleus</location>
    </subcellularLocation>
</comment>
<dbReference type="VEuPathDB" id="FungiDB:B1J91_G04389g"/>
<dbReference type="InterPro" id="IPR000679">
    <property type="entry name" value="Znf_GATA"/>
</dbReference>
<evidence type="ECO:0000256" key="4">
    <source>
        <dbReference type="ARBA" id="ARBA00022833"/>
    </source>
</evidence>
<dbReference type="GO" id="GO:0005634">
    <property type="term" value="C:nucleus"/>
    <property type="evidence" value="ECO:0007669"/>
    <property type="project" value="UniProtKB-SubCell"/>
</dbReference>
<dbReference type="GO" id="GO:0045944">
    <property type="term" value="P:positive regulation of transcription by RNA polymerase II"/>
    <property type="evidence" value="ECO:0007669"/>
    <property type="project" value="TreeGrafter"/>
</dbReference>
<feature type="compositionally biased region" description="Polar residues" evidence="6">
    <location>
        <begin position="220"/>
        <end position="254"/>
    </location>
</feature>
<keyword evidence="5" id="KW-0539">Nucleus</keyword>
<feature type="compositionally biased region" description="Polar residues" evidence="6">
    <location>
        <begin position="349"/>
        <end position="359"/>
    </location>
</feature>
<feature type="compositionally biased region" description="Basic and acidic residues" evidence="6">
    <location>
        <begin position="333"/>
        <end position="348"/>
    </location>
</feature>
<evidence type="ECO:0000256" key="5">
    <source>
        <dbReference type="ARBA" id="ARBA00023242"/>
    </source>
</evidence>